<dbReference type="PRINTS" id="PR00598">
    <property type="entry name" value="HTHMARR"/>
</dbReference>
<dbReference type="InterPro" id="IPR000835">
    <property type="entry name" value="HTH_MarR-typ"/>
</dbReference>
<dbReference type="RefSeq" id="WP_102196927.1">
    <property type="nucleotide sequence ID" value="NZ_NIPR01000052.1"/>
</dbReference>
<dbReference type="InterPro" id="IPR023187">
    <property type="entry name" value="Tscrpt_reg_MarR-type_CS"/>
</dbReference>
<keyword evidence="1" id="KW-0805">Transcription regulation</keyword>
<sequence length="147" mass="17172">MDDYNLNGFVMKYTQIKKRIAAKYLKEENLNAFESILLSIVYKHTECTQDRLGEITMFDGASVARALKKLEDRGFIFRQADPNNGRKKIVHITDEGTKLYDKVRNAFHESNETIFKGITSEEQKQLETILEKVYENLDEVKDIFQIK</sequence>
<evidence type="ECO:0000256" key="1">
    <source>
        <dbReference type="ARBA" id="ARBA00023015"/>
    </source>
</evidence>
<dbReference type="OrthoDB" id="2389730at2"/>
<keyword evidence="3" id="KW-0804">Transcription</keyword>
<dbReference type="Gene3D" id="1.10.10.10">
    <property type="entry name" value="Winged helix-like DNA-binding domain superfamily/Winged helix DNA-binding domain"/>
    <property type="match status" value="1"/>
</dbReference>
<proteinExistence type="predicted"/>
<reference evidence="5 6" key="1">
    <citation type="submission" date="2017-05" db="EMBL/GenBank/DDBJ databases">
        <title>Lactobacillus nurukis nov., sp. nov., isolated from nuruk.</title>
        <authorList>
            <person name="Kim S.-J."/>
        </authorList>
    </citation>
    <scope>NUCLEOTIDE SEQUENCE [LARGE SCALE GENOMIC DNA]</scope>
    <source>
        <strain evidence="5 6">SYF10-1a</strain>
    </source>
</reference>
<evidence type="ECO:0000313" key="6">
    <source>
        <dbReference type="Proteomes" id="UP000235649"/>
    </source>
</evidence>
<dbReference type="GO" id="GO:0003677">
    <property type="term" value="F:DNA binding"/>
    <property type="evidence" value="ECO:0007669"/>
    <property type="project" value="UniProtKB-KW"/>
</dbReference>
<comment type="caution">
    <text evidence="5">The sequence shown here is derived from an EMBL/GenBank/DDBJ whole genome shotgun (WGS) entry which is preliminary data.</text>
</comment>
<dbReference type="SUPFAM" id="SSF46785">
    <property type="entry name" value="Winged helix' DNA-binding domain"/>
    <property type="match status" value="1"/>
</dbReference>
<evidence type="ECO:0000256" key="2">
    <source>
        <dbReference type="ARBA" id="ARBA00023125"/>
    </source>
</evidence>
<dbReference type="EMBL" id="NIPR01000052">
    <property type="protein sequence ID" value="PMD68142.1"/>
    <property type="molecule type" value="Genomic_DNA"/>
</dbReference>
<dbReference type="PANTHER" id="PTHR42756:SF1">
    <property type="entry name" value="TRANSCRIPTIONAL REPRESSOR OF EMRAB OPERON"/>
    <property type="match status" value="1"/>
</dbReference>
<evidence type="ECO:0000259" key="4">
    <source>
        <dbReference type="PROSITE" id="PS50995"/>
    </source>
</evidence>
<organism evidence="5 6">
    <name type="scientific">Companilactobacillus nuruki</name>
    <dbReference type="NCBI Taxonomy" id="1993540"/>
    <lineage>
        <taxon>Bacteria</taxon>
        <taxon>Bacillati</taxon>
        <taxon>Bacillota</taxon>
        <taxon>Bacilli</taxon>
        <taxon>Lactobacillales</taxon>
        <taxon>Lactobacillaceae</taxon>
        <taxon>Companilactobacillus</taxon>
    </lineage>
</organism>
<dbReference type="Pfam" id="PF01047">
    <property type="entry name" value="MarR"/>
    <property type="match status" value="1"/>
</dbReference>
<evidence type="ECO:0000256" key="3">
    <source>
        <dbReference type="ARBA" id="ARBA00023163"/>
    </source>
</evidence>
<protein>
    <recommendedName>
        <fullName evidence="4">HTH marR-type domain-containing protein</fullName>
    </recommendedName>
</protein>
<keyword evidence="6" id="KW-1185">Reference proteome</keyword>
<gene>
    <name evidence="5" type="ORF">CBP76_11110</name>
</gene>
<dbReference type="PROSITE" id="PS50995">
    <property type="entry name" value="HTH_MARR_2"/>
    <property type="match status" value="1"/>
</dbReference>
<dbReference type="Proteomes" id="UP000235649">
    <property type="component" value="Unassembled WGS sequence"/>
</dbReference>
<dbReference type="SMART" id="SM00347">
    <property type="entry name" value="HTH_MARR"/>
    <property type="match status" value="1"/>
</dbReference>
<feature type="domain" description="HTH marR-type" evidence="4">
    <location>
        <begin position="1"/>
        <end position="135"/>
    </location>
</feature>
<accession>A0A2N7AS20</accession>
<dbReference type="AlphaFoldDB" id="A0A2N7AS20"/>
<dbReference type="PROSITE" id="PS01117">
    <property type="entry name" value="HTH_MARR_1"/>
    <property type="match status" value="1"/>
</dbReference>
<dbReference type="InterPro" id="IPR036388">
    <property type="entry name" value="WH-like_DNA-bd_sf"/>
</dbReference>
<keyword evidence="2" id="KW-0238">DNA-binding</keyword>
<evidence type="ECO:0000313" key="5">
    <source>
        <dbReference type="EMBL" id="PMD68142.1"/>
    </source>
</evidence>
<dbReference type="PANTHER" id="PTHR42756">
    <property type="entry name" value="TRANSCRIPTIONAL REGULATOR, MARR"/>
    <property type="match status" value="1"/>
</dbReference>
<name>A0A2N7AS20_9LACO</name>
<dbReference type="GO" id="GO:0003700">
    <property type="term" value="F:DNA-binding transcription factor activity"/>
    <property type="evidence" value="ECO:0007669"/>
    <property type="project" value="InterPro"/>
</dbReference>
<dbReference type="InterPro" id="IPR036390">
    <property type="entry name" value="WH_DNA-bd_sf"/>
</dbReference>